<evidence type="ECO:0000259" key="5">
    <source>
        <dbReference type="PROSITE" id="PS51782"/>
    </source>
</evidence>
<dbReference type="Pfam" id="PF01476">
    <property type="entry name" value="LysM"/>
    <property type="match status" value="1"/>
</dbReference>
<evidence type="ECO:0000313" key="6">
    <source>
        <dbReference type="EMBL" id="TXS89994.1"/>
    </source>
</evidence>
<keyword evidence="2" id="KW-0963">Cytoplasm</keyword>
<feature type="domain" description="BON" evidence="4">
    <location>
        <begin position="37"/>
        <end position="105"/>
    </location>
</feature>
<dbReference type="Proteomes" id="UP000321933">
    <property type="component" value="Unassembled WGS sequence"/>
</dbReference>
<comment type="caution">
    <text evidence="6">The sequence shown here is derived from an EMBL/GenBank/DDBJ whole genome shotgun (WGS) entry which is preliminary data.</text>
</comment>
<dbReference type="RefSeq" id="WP_148065256.1">
    <property type="nucleotide sequence ID" value="NZ_VRYZ01000007.1"/>
</dbReference>
<dbReference type="InterPro" id="IPR052196">
    <property type="entry name" value="Bact_Kbp"/>
</dbReference>
<comment type="subcellular location">
    <subcellularLocation>
        <location evidence="1">Cytoplasm</location>
    </subcellularLocation>
</comment>
<gene>
    <name evidence="6" type="primary">lysM</name>
    <name evidence="6" type="ORF">FVW59_15395</name>
</gene>
<evidence type="ECO:0000256" key="1">
    <source>
        <dbReference type="ARBA" id="ARBA00004496"/>
    </source>
</evidence>
<reference evidence="6 7" key="1">
    <citation type="submission" date="2019-08" db="EMBL/GenBank/DDBJ databases">
        <title>Parahaliea maris sp. nov., isolated from the surface seawater.</title>
        <authorList>
            <person name="Liu Y."/>
        </authorList>
    </citation>
    <scope>NUCLEOTIDE SEQUENCE [LARGE SCALE GENOMIC DNA]</scope>
    <source>
        <strain evidence="6 7">S2-26</strain>
    </source>
</reference>
<dbReference type="AlphaFoldDB" id="A0A5C8ZQB1"/>
<dbReference type="PANTHER" id="PTHR34700">
    <property type="entry name" value="POTASSIUM BINDING PROTEIN KBP"/>
    <property type="match status" value="1"/>
</dbReference>
<sequence>MGLFDFVSEAGEKLTEKVLGSTDNPDINKPVEISPERMNELRQQNISRMVAELDIDGEQVEVSVSGDKATLRGSAPSQEALEKIVLCAGNQHGIAQVDCQLSVDAPAAATASGAEPAASPAGESAFYTVQSGDTLGAIAKAHYGDAGKYMVIFKANEPILKDPDKIYPGQSLRIPAL</sequence>
<protein>
    <recommendedName>
        <fullName evidence="3">Potassium binding protein Kbp</fullName>
    </recommendedName>
</protein>
<evidence type="ECO:0000313" key="7">
    <source>
        <dbReference type="Proteomes" id="UP000321933"/>
    </source>
</evidence>
<dbReference type="PROSITE" id="PS51782">
    <property type="entry name" value="LYSM"/>
    <property type="match status" value="1"/>
</dbReference>
<dbReference type="GO" id="GO:0005737">
    <property type="term" value="C:cytoplasm"/>
    <property type="evidence" value="ECO:0007669"/>
    <property type="project" value="UniProtKB-SubCell"/>
</dbReference>
<evidence type="ECO:0000256" key="3">
    <source>
        <dbReference type="ARBA" id="ARBA00072219"/>
    </source>
</evidence>
<feature type="domain" description="LysM" evidence="5">
    <location>
        <begin position="125"/>
        <end position="174"/>
    </location>
</feature>
<dbReference type="EMBL" id="VRYZ01000007">
    <property type="protein sequence ID" value="TXS89994.1"/>
    <property type="molecule type" value="Genomic_DNA"/>
</dbReference>
<dbReference type="SUPFAM" id="SSF54106">
    <property type="entry name" value="LysM domain"/>
    <property type="match status" value="1"/>
</dbReference>
<organism evidence="6 7">
    <name type="scientific">Parahaliea aestuarii</name>
    <dbReference type="NCBI Taxonomy" id="1852021"/>
    <lineage>
        <taxon>Bacteria</taxon>
        <taxon>Pseudomonadati</taxon>
        <taxon>Pseudomonadota</taxon>
        <taxon>Gammaproteobacteria</taxon>
        <taxon>Cellvibrionales</taxon>
        <taxon>Halieaceae</taxon>
        <taxon>Parahaliea</taxon>
    </lineage>
</organism>
<dbReference type="FunFam" id="3.10.350.10:FF:000001">
    <property type="entry name" value="Peptidoglycan-binding protein LysM"/>
    <property type="match status" value="1"/>
</dbReference>
<dbReference type="InterPro" id="IPR007055">
    <property type="entry name" value="BON_dom"/>
</dbReference>
<dbReference type="PANTHER" id="PTHR34700:SF8">
    <property type="entry name" value="POTASSIUM BINDING PROTEIN KBP"/>
    <property type="match status" value="1"/>
</dbReference>
<evidence type="ECO:0000256" key="2">
    <source>
        <dbReference type="ARBA" id="ARBA00022490"/>
    </source>
</evidence>
<name>A0A5C8ZQB1_9GAMM</name>
<evidence type="ECO:0000259" key="4">
    <source>
        <dbReference type="PROSITE" id="PS50914"/>
    </source>
</evidence>
<dbReference type="InterPro" id="IPR018392">
    <property type="entry name" value="LysM"/>
</dbReference>
<dbReference type="Pfam" id="PF04972">
    <property type="entry name" value="BON"/>
    <property type="match status" value="1"/>
</dbReference>
<dbReference type="SMART" id="SM00257">
    <property type="entry name" value="LysM"/>
    <property type="match status" value="1"/>
</dbReference>
<dbReference type="CDD" id="cd00118">
    <property type="entry name" value="LysM"/>
    <property type="match status" value="1"/>
</dbReference>
<accession>A0A5C8ZQB1</accession>
<dbReference type="NCBIfam" id="NF008399">
    <property type="entry name" value="PRK11198.1"/>
    <property type="match status" value="1"/>
</dbReference>
<dbReference type="PROSITE" id="PS50914">
    <property type="entry name" value="BON"/>
    <property type="match status" value="1"/>
</dbReference>
<dbReference type="InterPro" id="IPR036779">
    <property type="entry name" value="LysM_dom_sf"/>
</dbReference>
<dbReference type="OrthoDB" id="370541at2"/>
<dbReference type="Gene3D" id="3.10.350.10">
    <property type="entry name" value="LysM domain"/>
    <property type="match status" value="1"/>
</dbReference>
<keyword evidence="7" id="KW-1185">Reference proteome</keyword>
<proteinExistence type="predicted"/>